<dbReference type="Gene3D" id="3.60.130.10">
    <property type="entry name" value="Clavaminate synthase-like"/>
    <property type="match status" value="1"/>
</dbReference>
<evidence type="ECO:0000256" key="1">
    <source>
        <dbReference type="ARBA" id="ARBA00001954"/>
    </source>
</evidence>
<keyword evidence="7" id="KW-0560">Oxidoreductase</keyword>
<dbReference type="InterPro" id="IPR003819">
    <property type="entry name" value="TauD/TfdA-like"/>
</dbReference>
<dbReference type="AlphaFoldDB" id="A0A1I7XU42"/>
<dbReference type="GO" id="GO:0005739">
    <property type="term" value="C:mitochondrion"/>
    <property type="evidence" value="ECO:0007669"/>
    <property type="project" value="TreeGrafter"/>
</dbReference>
<evidence type="ECO:0000313" key="12">
    <source>
        <dbReference type="WBParaSite" id="Hba_20862"/>
    </source>
</evidence>
<reference evidence="12" key="1">
    <citation type="submission" date="2016-11" db="UniProtKB">
        <authorList>
            <consortium name="WormBaseParasite"/>
        </authorList>
    </citation>
    <scope>IDENTIFICATION</scope>
</reference>
<comment type="similarity">
    <text evidence="3">Belongs to the gamma-BBH/TMLD family.</text>
</comment>
<feature type="domain" description="TauD/TfdA-like" evidence="9">
    <location>
        <begin position="145"/>
        <end position="346"/>
    </location>
</feature>
<keyword evidence="11" id="KW-1185">Reference proteome</keyword>
<dbReference type="Gene3D" id="3.30.2020.30">
    <property type="match status" value="1"/>
</dbReference>
<evidence type="ECO:0000259" key="10">
    <source>
        <dbReference type="Pfam" id="PF06155"/>
    </source>
</evidence>
<dbReference type="InterPro" id="IPR010376">
    <property type="entry name" value="GBBH-like_N"/>
</dbReference>
<comment type="pathway">
    <text evidence="2">Amine and polyamine biosynthesis; carnitine biosynthesis.</text>
</comment>
<accession>A0A1I7XU42</accession>
<evidence type="ECO:0000256" key="7">
    <source>
        <dbReference type="ARBA" id="ARBA00023002"/>
    </source>
</evidence>
<keyword evidence="5" id="KW-0124">Carnitine biosynthesis</keyword>
<dbReference type="PANTHER" id="PTHR10696:SF33">
    <property type="entry name" value="GAMMA-BUTYROBETAINE DIOXYGENASE"/>
    <property type="match status" value="1"/>
</dbReference>
<protein>
    <submittedName>
        <fullName evidence="12">TauD domain-containing protein</fullName>
    </submittedName>
</protein>
<dbReference type="InterPro" id="IPR038492">
    <property type="entry name" value="GBBH-like_N_sf"/>
</dbReference>
<dbReference type="PANTHER" id="PTHR10696">
    <property type="entry name" value="GAMMA-BUTYROBETAINE HYDROXYLASE-RELATED"/>
    <property type="match status" value="1"/>
</dbReference>
<dbReference type="Pfam" id="PF06155">
    <property type="entry name" value="GBBH-like_N"/>
    <property type="match status" value="1"/>
</dbReference>
<keyword evidence="8" id="KW-0408">Iron</keyword>
<dbReference type="WBParaSite" id="Hba_20862">
    <property type="protein sequence ID" value="Hba_20862"/>
    <property type="gene ID" value="Hba_20862"/>
</dbReference>
<evidence type="ECO:0000256" key="3">
    <source>
        <dbReference type="ARBA" id="ARBA00008654"/>
    </source>
</evidence>
<proteinExistence type="inferred from homology"/>
<dbReference type="InterPro" id="IPR050411">
    <property type="entry name" value="AlphaKG_dependent_hydroxylases"/>
</dbReference>
<evidence type="ECO:0000256" key="8">
    <source>
        <dbReference type="ARBA" id="ARBA00023004"/>
    </source>
</evidence>
<evidence type="ECO:0000256" key="2">
    <source>
        <dbReference type="ARBA" id="ARBA00005022"/>
    </source>
</evidence>
<feature type="domain" description="Gamma-butyrobetaine hydroxylase-like N-terminal" evidence="10">
    <location>
        <begin position="26"/>
        <end position="94"/>
    </location>
</feature>
<comment type="cofactor">
    <cofactor evidence="1">
        <name>Fe(2+)</name>
        <dbReference type="ChEBI" id="CHEBI:29033"/>
    </cofactor>
</comment>
<evidence type="ECO:0000256" key="5">
    <source>
        <dbReference type="ARBA" id="ARBA00022873"/>
    </source>
</evidence>
<dbReference type="Proteomes" id="UP000095283">
    <property type="component" value="Unplaced"/>
</dbReference>
<evidence type="ECO:0000256" key="4">
    <source>
        <dbReference type="ARBA" id="ARBA00022723"/>
    </source>
</evidence>
<keyword evidence="4" id="KW-0479">Metal-binding</keyword>
<sequence length="370" mass="42673">MLLRTQTRVISSLNAVKIACISESVNRILTVKWTDGVAGKFPLIWLRDCSPDISTYTISPAMTARNLTMNEFDVEQSPQNITLDNDREELVIDWGGVESRFSSSWLRMRNPSDELAKQKRREVYLFPETTWGRDEIERNLKTFSHNDVLNDDKSTQSLHDFLEAVCLDGIAILKNGPIGTRTAVEDIGKRIGFIHRTHFGKIFEVSTKAEASNMAYASNGGLPLHTDFPSMSHPPQLQMLHMVERAAEGGNSIFVDGFHVAEQLRVERPETFDILTKHDMEYIEEGYDVHEGPDGQPNRFEFDMCARHRTIKLDERDRVIKIQFGNAMRSWFYDCRPENVQDIYRQVVNPQIFFICHQYLHMNHKTTLDF</sequence>
<evidence type="ECO:0000313" key="11">
    <source>
        <dbReference type="Proteomes" id="UP000095283"/>
    </source>
</evidence>
<dbReference type="InterPro" id="IPR042098">
    <property type="entry name" value="TauD-like_sf"/>
</dbReference>
<dbReference type="Pfam" id="PF02668">
    <property type="entry name" value="TauD"/>
    <property type="match status" value="1"/>
</dbReference>
<evidence type="ECO:0000256" key="6">
    <source>
        <dbReference type="ARBA" id="ARBA00022964"/>
    </source>
</evidence>
<name>A0A1I7XU42_HETBA</name>
<dbReference type="GO" id="GO:0045329">
    <property type="term" value="P:carnitine biosynthetic process"/>
    <property type="evidence" value="ECO:0007669"/>
    <property type="project" value="UniProtKB-UniPathway"/>
</dbReference>
<dbReference type="GO" id="GO:0051213">
    <property type="term" value="F:dioxygenase activity"/>
    <property type="evidence" value="ECO:0007669"/>
    <property type="project" value="UniProtKB-KW"/>
</dbReference>
<evidence type="ECO:0000259" key="9">
    <source>
        <dbReference type="Pfam" id="PF02668"/>
    </source>
</evidence>
<dbReference type="SUPFAM" id="SSF51197">
    <property type="entry name" value="Clavaminate synthase-like"/>
    <property type="match status" value="1"/>
</dbReference>
<dbReference type="UniPathway" id="UPA00118"/>
<organism evidence="11 12">
    <name type="scientific">Heterorhabditis bacteriophora</name>
    <name type="common">Entomopathogenic nematode worm</name>
    <dbReference type="NCBI Taxonomy" id="37862"/>
    <lineage>
        <taxon>Eukaryota</taxon>
        <taxon>Metazoa</taxon>
        <taxon>Ecdysozoa</taxon>
        <taxon>Nematoda</taxon>
        <taxon>Chromadorea</taxon>
        <taxon>Rhabditida</taxon>
        <taxon>Rhabditina</taxon>
        <taxon>Rhabditomorpha</taxon>
        <taxon>Strongyloidea</taxon>
        <taxon>Heterorhabditidae</taxon>
        <taxon>Heterorhabditis</taxon>
    </lineage>
</organism>
<keyword evidence="6" id="KW-0223">Dioxygenase</keyword>
<dbReference type="GO" id="GO:0046872">
    <property type="term" value="F:metal ion binding"/>
    <property type="evidence" value="ECO:0007669"/>
    <property type="project" value="UniProtKB-KW"/>
</dbReference>